<gene>
    <name evidence="5" type="ORF">N825_02880</name>
</gene>
<dbReference type="Gene3D" id="3.40.630.40">
    <property type="entry name" value="Zn-dependent exopeptidases"/>
    <property type="match status" value="1"/>
</dbReference>
<dbReference type="STRING" id="1385369.N825_02880"/>
<dbReference type="SUPFAM" id="SSF53187">
    <property type="entry name" value="Zn-dependent exopeptidases"/>
    <property type="match status" value="1"/>
</dbReference>
<dbReference type="Pfam" id="PF01520">
    <property type="entry name" value="Amidase_3"/>
    <property type="match status" value="1"/>
</dbReference>
<dbReference type="CDD" id="cd02696">
    <property type="entry name" value="MurNAc-LAA"/>
    <property type="match status" value="1"/>
</dbReference>
<evidence type="ECO:0000256" key="3">
    <source>
        <dbReference type="ARBA" id="ARBA00022801"/>
    </source>
</evidence>
<dbReference type="AlphaFoldDB" id="W9H1K1"/>
<dbReference type="Proteomes" id="UP000019486">
    <property type="component" value="Unassembled WGS sequence"/>
</dbReference>
<dbReference type="Gene3D" id="2.60.40.3500">
    <property type="match status" value="1"/>
</dbReference>
<sequence length="483" mass="51801">MRRPTLRALFLVLATFWLVVALGGQAMARPAVIDARLGVHPDKTRFVMEVSEAVDFRIFTLPDPYRVVVDLPEMDWDASANRGAATAGLIRGYRYAPNQPGTLRLVIETAGPTRVREAFLIPTRDGRQPRLVVDLESVSAGAFAGDLNRVVTSTGGDVSRAVQERVSPPAAPAYTVPVATISNSGRPVARLPEPPADTAAVTLSPMDAAIIPPRLPSGPRTAADDGTVSATLAALGGGAVPLPPKRPGPRTDARRVVALDPGHGGIDPGAISVTGEYEKDITLAMARAVRDQLTATGRYRVVMTRDSDVFLRLRDRVALAREAEADLFISLHADSIGRSDMRGMSIYSLSDKASDKEADMLAARENRADALGGINLTAENDEVVSILIDLAQRDTMNQSRRLANILVGEVGRHTKLVPRPHRSAGFAVLTAPDTPSVLMELGYLSSPQDARLLGQAEHRDRIARSILRSIDRYFAAKSGVGRS</sequence>
<dbReference type="InterPro" id="IPR002508">
    <property type="entry name" value="MurNAc-LAA_cat"/>
</dbReference>
<evidence type="ECO:0000256" key="1">
    <source>
        <dbReference type="ARBA" id="ARBA00001561"/>
    </source>
</evidence>
<dbReference type="EMBL" id="AVFL01000009">
    <property type="protein sequence ID" value="EWY39954.1"/>
    <property type="molecule type" value="Genomic_DNA"/>
</dbReference>
<feature type="domain" description="MurNAc-LAA" evidence="4">
    <location>
        <begin position="317"/>
        <end position="471"/>
    </location>
</feature>
<dbReference type="GO" id="GO:0009253">
    <property type="term" value="P:peptidoglycan catabolic process"/>
    <property type="evidence" value="ECO:0007669"/>
    <property type="project" value="InterPro"/>
</dbReference>
<reference evidence="5 6" key="1">
    <citation type="submission" date="2013-08" db="EMBL/GenBank/DDBJ databases">
        <title>The genome sequence of Skermanella stibiiresistens.</title>
        <authorList>
            <person name="Zhu W."/>
            <person name="Wang G."/>
        </authorList>
    </citation>
    <scope>NUCLEOTIDE SEQUENCE [LARGE SCALE GENOMIC DNA]</scope>
    <source>
        <strain evidence="5 6">SB22</strain>
    </source>
</reference>
<name>W9H1K1_9PROT</name>
<dbReference type="InterPro" id="IPR021731">
    <property type="entry name" value="AMIN_dom"/>
</dbReference>
<keyword evidence="6" id="KW-1185">Reference proteome</keyword>
<dbReference type="PATRIC" id="fig|1385369.3.peg.2818"/>
<evidence type="ECO:0000313" key="6">
    <source>
        <dbReference type="Proteomes" id="UP000019486"/>
    </source>
</evidence>
<evidence type="ECO:0000259" key="4">
    <source>
        <dbReference type="SMART" id="SM00646"/>
    </source>
</evidence>
<evidence type="ECO:0000256" key="2">
    <source>
        <dbReference type="ARBA" id="ARBA00011901"/>
    </source>
</evidence>
<accession>W9H1K1</accession>
<dbReference type="PANTHER" id="PTHR30404">
    <property type="entry name" value="N-ACETYLMURAMOYL-L-ALANINE AMIDASE"/>
    <property type="match status" value="1"/>
</dbReference>
<dbReference type="GO" id="GO:0008745">
    <property type="term" value="F:N-acetylmuramoyl-L-alanine amidase activity"/>
    <property type="evidence" value="ECO:0007669"/>
    <property type="project" value="UniProtKB-EC"/>
</dbReference>
<proteinExistence type="predicted"/>
<dbReference type="GO" id="GO:0030288">
    <property type="term" value="C:outer membrane-bounded periplasmic space"/>
    <property type="evidence" value="ECO:0007669"/>
    <property type="project" value="TreeGrafter"/>
</dbReference>
<keyword evidence="3" id="KW-0378">Hydrolase</keyword>
<evidence type="ECO:0000313" key="5">
    <source>
        <dbReference type="EMBL" id="EWY39954.1"/>
    </source>
</evidence>
<comment type="catalytic activity">
    <reaction evidence="1">
        <text>Hydrolyzes the link between N-acetylmuramoyl residues and L-amino acid residues in certain cell-wall glycopeptides.</text>
        <dbReference type="EC" id="3.5.1.28"/>
    </reaction>
</comment>
<organism evidence="5 6">
    <name type="scientific">Skermanella stibiiresistens SB22</name>
    <dbReference type="NCBI Taxonomy" id="1385369"/>
    <lineage>
        <taxon>Bacteria</taxon>
        <taxon>Pseudomonadati</taxon>
        <taxon>Pseudomonadota</taxon>
        <taxon>Alphaproteobacteria</taxon>
        <taxon>Rhodospirillales</taxon>
        <taxon>Azospirillaceae</taxon>
        <taxon>Skermanella</taxon>
    </lineage>
</organism>
<dbReference type="PANTHER" id="PTHR30404:SF0">
    <property type="entry name" value="N-ACETYLMURAMOYL-L-ALANINE AMIDASE AMIC"/>
    <property type="match status" value="1"/>
</dbReference>
<dbReference type="EC" id="3.5.1.28" evidence="2"/>
<protein>
    <recommendedName>
        <fullName evidence="2">N-acetylmuramoyl-L-alanine amidase</fullName>
        <ecNumber evidence="2">3.5.1.28</ecNumber>
    </recommendedName>
</protein>
<dbReference type="SMART" id="SM00646">
    <property type="entry name" value="Ami_3"/>
    <property type="match status" value="1"/>
</dbReference>
<dbReference type="InterPro" id="IPR050695">
    <property type="entry name" value="N-acetylmuramoyl_amidase_3"/>
</dbReference>
<dbReference type="RefSeq" id="WP_051512338.1">
    <property type="nucleotide sequence ID" value="NZ_AVFL01000009.1"/>
</dbReference>
<comment type="caution">
    <text evidence="5">The sequence shown here is derived from an EMBL/GenBank/DDBJ whole genome shotgun (WGS) entry which is preliminary data.</text>
</comment>
<dbReference type="Pfam" id="PF11741">
    <property type="entry name" value="AMIN"/>
    <property type="match status" value="1"/>
</dbReference>